<organism evidence="1 2">
    <name type="scientific">Mycobacterium kansasii</name>
    <dbReference type="NCBI Taxonomy" id="1768"/>
    <lineage>
        <taxon>Bacteria</taxon>
        <taxon>Bacillati</taxon>
        <taxon>Actinomycetota</taxon>
        <taxon>Actinomycetes</taxon>
        <taxon>Mycobacteriales</taxon>
        <taxon>Mycobacteriaceae</taxon>
        <taxon>Mycobacterium</taxon>
    </lineage>
</organism>
<dbReference type="AlphaFoldDB" id="A0A1V3WI64"/>
<evidence type="ECO:0000313" key="2">
    <source>
        <dbReference type="Proteomes" id="UP000189229"/>
    </source>
</evidence>
<sequence length="40" mass="4391">MLWDNGPRDYTARAAGPYRSAGAELTAARLRRRCRAAAPT</sequence>
<dbReference type="Proteomes" id="UP000189229">
    <property type="component" value="Unassembled WGS sequence"/>
</dbReference>
<proteinExistence type="predicted"/>
<reference evidence="1 2" key="1">
    <citation type="submission" date="2017-02" db="EMBL/GenBank/DDBJ databases">
        <title>Complete genome sequences of Mycobacterium kansasii strains isolated from rhesus macaques.</title>
        <authorList>
            <person name="Panda A."/>
            <person name="Nagaraj S."/>
            <person name="Zhao X."/>
            <person name="Tettelin H."/>
            <person name="Detolla L.J."/>
        </authorList>
    </citation>
    <scope>NUCLEOTIDE SEQUENCE [LARGE SCALE GENOMIC DNA]</scope>
    <source>
        <strain evidence="1 2">11-3813</strain>
    </source>
</reference>
<dbReference type="EMBL" id="MVBM01000009">
    <property type="protein sequence ID" value="OOK66615.1"/>
    <property type="molecule type" value="Genomic_DNA"/>
</dbReference>
<name>A0A1V3WI64_MYCKA</name>
<accession>A0A1V3WI64</accession>
<evidence type="ECO:0000313" key="1">
    <source>
        <dbReference type="EMBL" id="OOK66615.1"/>
    </source>
</evidence>
<comment type="caution">
    <text evidence="1">The sequence shown here is derived from an EMBL/GenBank/DDBJ whole genome shotgun (WGS) entry which is preliminary data.</text>
</comment>
<gene>
    <name evidence="1" type="ORF">BZL30_8172</name>
</gene>
<protein>
    <submittedName>
        <fullName evidence="1">Uncharacterized protein</fullName>
    </submittedName>
</protein>